<evidence type="ECO:0000313" key="3">
    <source>
        <dbReference type="EMBL" id="ODQ57227.1"/>
    </source>
</evidence>
<name>A0A1E3NXF7_WICAA</name>
<dbReference type="GO" id="GO:0000032">
    <property type="term" value="P:cell wall mannoprotein biosynthetic process"/>
    <property type="evidence" value="ECO:0007669"/>
    <property type="project" value="TreeGrafter"/>
</dbReference>
<dbReference type="Pfam" id="PF03452">
    <property type="entry name" value="Anp1"/>
    <property type="match status" value="1"/>
</dbReference>
<organism evidence="3 4">
    <name type="scientific">Wickerhamomyces anomalus (strain ATCC 58044 / CBS 1984 / NCYC 433 / NRRL Y-366-8)</name>
    <name type="common">Yeast</name>
    <name type="synonym">Hansenula anomala</name>
    <dbReference type="NCBI Taxonomy" id="683960"/>
    <lineage>
        <taxon>Eukaryota</taxon>
        <taxon>Fungi</taxon>
        <taxon>Dikarya</taxon>
        <taxon>Ascomycota</taxon>
        <taxon>Saccharomycotina</taxon>
        <taxon>Saccharomycetes</taxon>
        <taxon>Phaffomycetales</taxon>
        <taxon>Wickerhamomycetaceae</taxon>
        <taxon>Wickerhamomyces</taxon>
    </lineage>
</organism>
<dbReference type="OrthoDB" id="204164at2759"/>
<dbReference type="PANTHER" id="PTHR43083">
    <property type="entry name" value="MANNAN POLYMERASE II"/>
    <property type="match status" value="1"/>
</dbReference>
<sequence length="480" mass="55159">MARFNRPAILVLVLTLLAFTTYYVFEQQKYSLSDLSSFLETMDIGSVGGQGAPATQPKGKITNNNDPDILQKHKIEIQVNELLQKKLENELKYERESMDKKNKQLQEQNEALRKEKTKFEQENKSLSLKVQEAEKGKPVTVYKRERYSEEPSFIRKTFTFKTNPEFSPDVVIDGDKNEVVILASIIEKFDQQGQPFQRFLKLLQSIEYPHYKTSISLLISDNDEFKKFDEFVTDIFNKIEEVKDTSLLKDSFSKITLINADFIESQFKVDKGLRHDPRVQKKRRKLLAQIRNFLVFNGIGSEIYSLALDSDVIELPKNMLETFIESKKDIATIRIDIKNHEGKVVHQDYDLNSWAGDRRVPNAEQDAKLDTDPDFFYEPGPGPNNIQFSHIDKNLEKFGINKDDPKAAIELNSVGGAVLFVKTEVFKQGIMFPPFYLIGTKWNRNDGFDGIETEGLCYQAKTIGYKCWGFPNLVGFHAVG</sequence>
<accession>A0A1E3NXF7</accession>
<keyword evidence="4" id="KW-1185">Reference proteome</keyword>
<dbReference type="GO" id="GO:0006487">
    <property type="term" value="P:protein N-linked glycosylation"/>
    <property type="evidence" value="ECO:0007669"/>
    <property type="project" value="TreeGrafter"/>
</dbReference>
<dbReference type="Gene3D" id="3.90.550.10">
    <property type="entry name" value="Spore Coat Polysaccharide Biosynthesis Protein SpsA, Chain A"/>
    <property type="match status" value="1"/>
</dbReference>
<evidence type="ECO:0000256" key="1">
    <source>
        <dbReference type="ARBA" id="ARBA00037964"/>
    </source>
</evidence>
<dbReference type="RefSeq" id="XP_019036434.1">
    <property type="nucleotide sequence ID" value="XM_019185235.1"/>
</dbReference>
<gene>
    <name evidence="3" type="ORF">WICANDRAFT_81446</name>
</gene>
<dbReference type="Proteomes" id="UP000094112">
    <property type="component" value="Unassembled WGS sequence"/>
</dbReference>
<dbReference type="InterPro" id="IPR029044">
    <property type="entry name" value="Nucleotide-diphossugar_trans"/>
</dbReference>
<dbReference type="EMBL" id="KV454214">
    <property type="protein sequence ID" value="ODQ57227.1"/>
    <property type="molecule type" value="Genomic_DNA"/>
</dbReference>
<feature type="coiled-coil region" evidence="2">
    <location>
        <begin position="70"/>
        <end position="136"/>
    </location>
</feature>
<evidence type="ECO:0000313" key="4">
    <source>
        <dbReference type="Proteomes" id="UP000094112"/>
    </source>
</evidence>
<dbReference type="GeneID" id="30202481"/>
<comment type="similarity">
    <text evidence="1">Belongs to the ANP1/MMN9/VAN1 family.</text>
</comment>
<keyword evidence="2" id="KW-0175">Coiled coil</keyword>
<dbReference type="PANTHER" id="PTHR43083:SF6">
    <property type="entry name" value="MANNAN POLYMERASE COMPLEXES SUBUNIT MNN9"/>
    <property type="match status" value="1"/>
</dbReference>
<protein>
    <submittedName>
        <fullName evidence="3">Glycosyltransferase family 62 protein</fullName>
    </submittedName>
</protein>
<dbReference type="STRING" id="683960.A0A1E3NXF7"/>
<dbReference type="GO" id="GO:0000136">
    <property type="term" value="C:mannan polymerase complex"/>
    <property type="evidence" value="ECO:0007669"/>
    <property type="project" value="TreeGrafter"/>
</dbReference>
<dbReference type="GO" id="GO:0000009">
    <property type="term" value="F:alpha-1,6-mannosyltransferase activity"/>
    <property type="evidence" value="ECO:0007669"/>
    <property type="project" value="TreeGrafter"/>
</dbReference>
<dbReference type="InterPro" id="IPR052086">
    <property type="entry name" value="Mannan_Polymerase_Subunit"/>
</dbReference>
<keyword evidence="3" id="KW-0808">Transferase</keyword>
<evidence type="ECO:0000256" key="2">
    <source>
        <dbReference type="SAM" id="Coils"/>
    </source>
</evidence>
<reference evidence="3 4" key="1">
    <citation type="journal article" date="2016" name="Proc. Natl. Acad. Sci. U.S.A.">
        <title>Comparative genomics of biotechnologically important yeasts.</title>
        <authorList>
            <person name="Riley R."/>
            <person name="Haridas S."/>
            <person name="Wolfe K.H."/>
            <person name="Lopes M.R."/>
            <person name="Hittinger C.T."/>
            <person name="Goeker M."/>
            <person name="Salamov A.A."/>
            <person name="Wisecaver J.H."/>
            <person name="Long T.M."/>
            <person name="Calvey C.H."/>
            <person name="Aerts A.L."/>
            <person name="Barry K.W."/>
            <person name="Choi C."/>
            <person name="Clum A."/>
            <person name="Coughlan A.Y."/>
            <person name="Deshpande S."/>
            <person name="Douglass A.P."/>
            <person name="Hanson S.J."/>
            <person name="Klenk H.-P."/>
            <person name="LaButti K.M."/>
            <person name="Lapidus A."/>
            <person name="Lindquist E.A."/>
            <person name="Lipzen A.M."/>
            <person name="Meier-Kolthoff J.P."/>
            <person name="Ohm R.A."/>
            <person name="Otillar R.P."/>
            <person name="Pangilinan J.L."/>
            <person name="Peng Y."/>
            <person name="Rokas A."/>
            <person name="Rosa C.A."/>
            <person name="Scheuner C."/>
            <person name="Sibirny A.A."/>
            <person name="Slot J.C."/>
            <person name="Stielow J.B."/>
            <person name="Sun H."/>
            <person name="Kurtzman C.P."/>
            <person name="Blackwell M."/>
            <person name="Grigoriev I.V."/>
            <person name="Jeffries T.W."/>
        </authorList>
    </citation>
    <scope>NUCLEOTIDE SEQUENCE [LARGE SCALE GENOMIC DNA]</scope>
    <source>
        <strain evidence="4">ATCC 58044 / CBS 1984 / NCYC 433 / NRRL Y-366-8</strain>
    </source>
</reference>
<proteinExistence type="inferred from homology"/>
<dbReference type="AlphaFoldDB" id="A0A1E3NXF7"/>